<dbReference type="Proteomes" id="UP000317650">
    <property type="component" value="Chromosome 3"/>
</dbReference>
<evidence type="ECO:0000313" key="3">
    <source>
        <dbReference type="Proteomes" id="UP000317650"/>
    </source>
</evidence>
<comment type="caution">
    <text evidence="2">The sequence shown here is derived from an EMBL/GenBank/DDBJ whole genome shotgun (WGS) entry which is preliminary data.</text>
</comment>
<reference evidence="2 3" key="1">
    <citation type="journal article" date="2019" name="Nat. Plants">
        <title>Genome sequencing of Musa balbisiana reveals subgenome evolution and function divergence in polyploid bananas.</title>
        <authorList>
            <person name="Yao X."/>
        </authorList>
    </citation>
    <scope>NUCLEOTIDE SEQUENCE [LARGE SCALE GENOMIC DNA]</scope>
    <source>
        <strain evidence="3">cv. DH-PKW</strain>
        <tissue evidence="2">Leaves</tissue>
    </source>
</reference>
<accession>A0A4V4H626</accession>
<evidence type="ECO:0000313" key="2">
    <source>
        <dbReference type="EMBL" id="THU58306.1"/>
    </source>
</evidence>
<sequence>MSIPTMFPRCNNDFCRKGKQKRKLSGSIWNQAGCLMLSLKVFLGRAGAAALTLEGSGEHLRPLNRGRRSPDRRGVRAF</sequence>
<feature type="compositionally biased region" description="Basic and acidic residues" evidence="1">
    <location>
        <begin position="68"/>
        <end position="78"/>
    </location>
</feature>
<dbReference type="AlphaFoldDB" id="A0A4V4H626"/>
<name>A0A4V4H626_MUSBA</name>
<feature type="region of interest" description="Disordered" evidence="1">
    <location>
        <begin position="59"/>
        <end position="78"/>
    </location>
</feature>
<gene>
    <name evidence="2" type="ORF">C4D60_Mb03t12820</name>
</gene>
<organism evidence="2 3">
    <name type="scientific">Musa balbisiana</name>
    <name type="common">Banana</name>
    <dbReference type="NCBI Taxonomy" id="52838"/>
    <lineage>
        <taxon>Eukaryota</taxon>
        <taxon>Viridiplantae</taxon>
        <taxon>Streptophyta</taxon>
        <taxon>Embryophyta</taxon>
        <taxon>Tracheophyta</taxon>
        <taxon>Spermatophyta</taxon>
        <taxon>Magnoliopsida</taxon>
        <taxon>Liliopsida</taxon>
        <taxon>Zingiberales</taxon>
        <taxon>Musaceae</taxon>
        <taxon>Musa</taxon>
    </lineage>
</organism>
<proteinExistence type="predicted"/>
<keyword evidence="3" id="KW-1185">Reference proteome</keyword>
<protein>
    <submittedName>
        <fullName evidence="2">Uncharacterized protein</fullName>
    </submittedName>
</protein>
<dbReference type="EMBL" id="PYDT01000006">
    <property type="protein sequence ID" value="THU58306.1"/>
    <property type="molecule type" value="Genomic_DNA"/>
</dbReference>
<evidence type="ECO:0000256" key="1">
    <source>
        <dbReference type="SAM" id="MobiDB-lite"/>
    </source>
</evidence>